<dbReference type="AlphaFoldDB" id="A0A1W1V745"/>
<keyword evidence="4" id="KW-1185">Reference proteome</keyword>
<dbReference type="Pfam" id="PF00072">
    <property type="entry name" value="Response_reg"/>
    <property type="match status" value="1"/>
</dbReference>
<feature type="modified residue" description="4-aspartylphosphate" evidence="1">
    <location>
        <position position="60"/>
    </location>
</feature>
<sequence>MTRPLRLLVIDDSAMDRQLAEEVFGEYPERCTVTTAASGRAALDTMLTPGATLPDVVLLDINMPGLSGFDVLNTMKSHPQLQRIPVVMLSTSSQEQDVTQAYALHASSYLIKSVNFEDFVAQVEGFLEFWSNARLTNWPGSS</sequence>
<reference evidence="3 4" key="1">
    <citation type="submission" date="2017-04" db="EMBL/GenBank/DDBJ databases">
        <authorList>
            <person name="Afonso C.L."/>
            <person name="Miller P.J."/>
            <person name="Scott M.A."/>
            <person name="Spackman E."/>
            <person name="Goraichik I."/>
            <person name="Dimitrov K.M."/>
            <person name="Suarez D.L."/>
            <person name="Swayne D.E."/>
        </authorList>
    </citation>
    <scope>NUCLEOTIDE SEQUENCE [LARGE SCALE GENOMIC DNA]</scope>
    <source>
        <strain evidence="3 4">KR-140</strain>
    </source>
</reference>
<proteinExistence type="predicted"/>
<protein>
    <submittedName>
        <fullName evidence="3">Response regulator containing a CheY-like receiver domain and an HTH DNA-binding domain</fullName>
    </submittedName>
</protein>
<dbReference type="STRING" id="695939.SAMN00790413_00268"/>
<dbReference type="EMBL" id="FWWU01000009">
    <property type="protein sequence ID" value="SMB89096.1"/>
    <property type="molecule type" value="Genomic_DNA"/>
</dbReference>
<dbReference type="SUPFAM" id="SSF52172">
    <property type="entry name" value="CheY-like"/>
    <property type="match status" value="1"/>
</dbReference>
<dbReference type="InterPro" id="IPR052893">
    <property type="entry name" value="TCS_response_regulator"/>
</dbReference>
<name>A0A1W1V745_9DEIO</name>
<dbReference type="GO" id="GO:0003677">
    <property type="term" value="F:DNA binding"/>
    <property type="evidence" value="ECO:0007669"/>
    <property type="project" value="UniProtKB-KW"/>
</dbReference>
<dbReference type="PANTHER" id="PTHR44520">
    <property type="entry name" value="RESPONSE REGULATOR RCP1-RELATED"/>
    <property type="match status" value="1"/>
</dbReference>
<evidence type="ECO:0000313" key="4">
    <source>
        <dbReference type="Proteomes" id="UP000192582"/>
    </source>
</evidence>
<dbReference type="RefSeq" id="WP_084047971.1">
    <property type="nucleotide sequence ID" value="NZ_FWWU01000009.1"/>
</dbReference>
<dbReference type="PANTHER" id="PTHR44520:SF2">
    <property type="entry name" value="RESPONSE REGULATOR RCP1"/>
    <property type="match status" value="1"/>
</dbReference>
<dbReference type="InterPro" id="IPR001789">
    <property type="entry name" value="Sig_transdc_resp-reg_receiver"/>
</dbReference>
<evidence type="ECO:0000259" key="2">
    <source>
        <dbReference type="PROSITE" id="PS50110"/>
    </source>
</evidence>
<evidence type="ECO:0000256" key="1">
    <source>
        <dbReference type="PROSITE-ProRule" id="PRU00169"/>
    </source>
</evidence>
<dbReference type="CDD" id="cd17557">
    <property type="entry name" value="REC_Rcp-like"/>
    <property type="match status" value="1"/>
</dbReference>
<gene>
    <name evidence="3" type="ORF">SAMN00790413_00268</name>
</gene>
<dbReference type="OrthoDB" id="9785718at2"/>
<dbReference type="SMART" id="SM00448">
    <property type="entry name" value="REC"/>
    <property type="match status" value="1"/>
</dbReference>
<dbReference type="PROSITE" id="PS50110">
    <property type="entry name" value="RESPONSE_REGULATORY"/>
    <property type="match status" value="1"/>
</dbReference>
<organism evidence="3 4">
    <name type="scientific">Deinococcus hopiensis KR-140</name>
    <dbReference type="NCBI Taxonomy" id="695939"/>
    <lineage>
        <taxon>Bacteria</taxon>
        <taxon>Thermotogati</taxon>
        <taxon>Deinococcota</taxon>
        <taxon>Deinococci</taxon>
        <taxon>Deinococcales</taxon>
        <taxon>Deinococcaceae</taxon>
        <taxon>Deinococcus</taxon>
    </lineage>
</organism>
<dbReference type="InterPro" id="IPR011006">
    <property type="entry name" value="CheY-like_superfamily"/>
</dbReference>
<keyword evidence="3" id="KW-0238">DNA-binding</keyword>
<accession>A0A1W1V745</accession>
<keyword evidence="1" id="KW-0597">Phosphoprotein</keyword>
<dbReference type="Proteomes" id="UP000192582">
    <property type="component" value="Unassembled WGS sequence"/>
</dbReference>
<dbReference type="GO" id="GO:0000160">
    <property type="term" value="P:phosphorelay signal transduction system"/>
    <property type="evidence" value="ECO:0007669"/>
    <property type="project" value="InterPro"/>
</dbReference>
<evidence type="ECO:0000313" key="3">
    <source>
        <dbReference type="EMBL" id="SMB89096.1"/>
    </source>
</evidence>
<dbReference type="Gene3D" id="3.40.50.2300">
    <property type="match status" value="1"/>
</dbReference>
<feature type="domain" description="Response regulatory" evidence="2">
    <location>
        <begin position="6"/>
        <end position="127"/>
    </location>
</feature>